<dbReference type="GO" id="GO:0061503">
    <property type="term" value="F:tRNA threonylcarbamoyladenosine dehydratase"/>
    <property type="evidence" value="ECO:0007669"/>
    <property type="project" value="TreeGrafter"/>
</dbReference>
<dbReference type="OrthoDB" id="4088010at2"/>
<dbReference type="SUPFAM" id="SSF54495">
    <property type="entry name" value="UBC-like"/>
    <property type="match status" value="1"/>
</dbReference>
<dbReference type="GO" id="GO:0016779">
    <property type="term" value="F:nucleotidyltransferase activity"/>
    <property type="evidence" value="ECO:0007669"/>
    <property type="project" value="UniProtKB-KW"/>
</dbReference>
<proteinExistence type="predicted"/>
<dbReference type="AlphaFoldDB" id="A0A544UK58"/>
<dbReference type="InterPro" id="IPR045886">
    <property type="entry name" value="ThiF/MoeB/HesA"/>
</dbReference>
<organism evidence="2 3">
    <name type="scientific">Lysinibacillus sphaericus</name>
    <name type="common">Bacillus sphaericus</name>
    <dbReference type="NCBI Taxonomy" id="1421"/>
    <lineage>
        <taxon>Bacteria</taxon>
        <taxon>Bacillati</taxon>
        <taxon>Bacillota</taxon>
        <taxon>Bacilli</taxon>
        <taxon>Bacillales</taxon>
        <taxon>Bacillaceae</taxon>
        <taxon>Lysinibacillus</taxon>
    </lineage>
</organism>
<feature type="domain" description="THIF-type NAD/FAD binding fold" evidence="1">
    <location>
        <begin position="287"/>
        <end position="500"/>
    </location>
</feature>
<dbReference type="InterPro" id="IPR035985">
    <property type="entry name" value="Ubiquitin-activating_enz"/>
</dbReference>
<sequence>MVKIEHWYEKYPDLLKRERELLSNYGFTFKINNNVVEFIGNSRIMKDYPIRLIYPNGYPSFPPTVKCDVGDDLILVRHHNKITKSLCLFGFSSERWKANLSALDILNEIEELIYRFSPLNYNAEQNKDDIVPEPLVNQFDYKLGGILIPPPFGNWALDEFKDVSNCEILYDPKTRRGIISKLKLTSDITKLDDSYKNFFDGYPIMKSTVIKLKKAPPLINENIIQWLKEENISIKESKNQILFFIFEDEWGKKGNKRIGWVALKILDGRATWIKCYSINLDDINVRNPFGQQLNKKVVTLIGCGSLGSIVATTLAQEGITTLNLIDYDILEPANSIRHQVGQGWFGFSKVVALKHRILNLIPMAKVNDYGFSVGAGTSEENVRKLLQLIGDSDLIIDTSASHKVTHYINRLCVEEKKPLIIGSVTNGAWSCEVVRVIPMLSGCWGCWNKTYGGKMPPSAPPSEFQFAPGCDQPTFVGGISSINIAGGLVAKASIDTLLNINSSEDHYIEWSERDKIGNREYKIKYLPNPLLKDCEVCNGNY</sequence>
<comment type="caution">
    <text evidence="2">The sequence shown here is derived from an EMBL/GenBank/DDBJ whole genome shotgun (WGS) entry which is preliminary data.</text>
</comment>
<dbReference type="InterPro" id="IPR016135">
    <property type="entry name" value="UBQ-conjugating_enzyme/RWD"/>
</dbReference>
<dbReference type="SUPFAM" id="SSF69572">
    <property type="entry name" value="Activating enzymes of the ubiquitin-like proteins"/>
    <property type="match status" value="1"/>
</dbReference>
<dbReference type="InterPro" id="IPR000594">
    <property type="entry name" value="ThiF_NAD_FAD-bd"/>
</dbReference>
<dbReference type="EMBL" id="SADV01000007">
    <property type="protein sequence ID" value="TQR33620.1"/>
    <property type="molecule type" value="Genomic_DNA"/>
</dbReference>
<evidence type="ECO:0000313" key="3">
    <source>
        <dbReference type="Proteomes" id="UP000317944"/>
    </source>
</evidence>
<keyword evidence="2" id="KW-0548">Nucleotidyltransferase</keyword>
<protein>
    <submittedName>
        <fullName evidence="2">ThiF family adenylyltransferase</fullName>
    </submittedName>
</protein>
<dbReference type="Pfam" id="PF00899">
    <property type="entry name" value="ThiF"/>
    <property type="match status" value="1"/>
</dbReference>
<gene>
    <name evidence="2" type="ORF">C7Y47_11310</name>
</gene>
<reference evidence="2 3" key="1">
    <citation type="submission" date="2018-03" db="EMBL/GenBank/DDBJ databases">
        <title>Aerobic endospore-forming bacteria genome sequencing and assembly.</title>
        <authorList>
            <person name="Cavalcante D.A."/>
            <person name="Driks A."/>
            <person name="Putonti C."/>
            <person name="De-Souza M.T."/>
        </authorList>
    </citation>
    <scope>NUCLEOTIDE SEQUENCE [LARGE SCALE GENOMIC DNA]</scope>
    <source>
        <strain evidence="2 3">SDF0037</strain>
    </source>
</reference>
<accession>A0A544UK58</accession>
<dbReference type="GO" id="GO:0008641">
    <property type="term" value="F:ubiquitin-like modifier activating enzyme activity"/>
    <property type="evidence" value="ECO:0007669"/>
    <property type="project" value="InterPro"/>
</dbReference>
<dbReference type="PANTHER" id="PTHR43267">
    <property type="entry name" value="TRNA THREONYLCARBAMOYLADENOSINE DEHYDRATASE"/>
    <property type="match status" value="1"/>
</dbReference>
<dbReference type="CDD" id="cd00195">
    <property type="entry name" value="UBCc_UEV"/>
    <property type="match status" value="1"/>
</dbReference>
<evidence type="ECO:0000259" key="1">
    <source>
        <dbReference type="Pfam" id="PF00899"/>
    </source>
</evidence>
<dbReference type="Proteomes" id="UP000317944">
    <property type="component" value="Unassembled WGS sequence"/>
</dbReference>
<dbReference type="RefSeq" id="WP_142508878.1">
    <property type="nucleotide sequence ID" value="NZ_SADV01000007.1"/>
</dbReference>
<name>A0A544UK58_LYSSH</name>
<evidence type="ECO:0000313" key="2">
    <source>
        <dbReference type="EMBL" id="TQR33620.1"/>
    </source>
</evidence>
<dbReference type="Gene3D" id="3.40.50.720">
    <property type="entry name" value="NAD(P)-binding Rossmann-like Domain"/>
    <property type="match status" value="1"/>
</dbReference>
<dbReference type="PANTHER" id="PTHR43267:SF3">
    <property type="entry name" value="THIF PROTEIN"/>
    <property type="match status" value="1"/>
</dbReference>
<keyword evidence="2" id="KW-0808">Transferase</keyword>
<dbReference type="GO" id="GO:0061504">
    <property type="term" value="P:cyclic threonylcarbamoyladenosine biosynthetic process"/>
    <property type="evidence" value="ECO:0007669"/>
    <property type="project" value="TreeGrafter"/>
</dbReference>